<name>A0A146FGZ2_ASPKA</name>
<evidence type="ECO:0000256" key="1">
    <source>
        <dbReference type="SAM" id="SignalP"/>
    </source>
</evidence>
<proteinExistence type="predicted"/>
<feature type="chain" id="PRO_5007523867" evidence="1">
    <location>
        <begin position="22"/>
        <end position="116"/>
    </location>
</feature>
<dbReference type="Proteomes" id="UP000075230">
    <property type="component" value="Unassembled WGS sequence"/>
</dbReference>
<dbReference type="InterPro" id="IPR036851">
    <property type="entry name" value="Chloroperoxidase-like_sf"/>
</dbReference>
<comment type="caution">
    <text evidence="2">The sequence shown here is derived from an EMBL/GenBank/DDBJ whole genome shotgun (WGS) entry which is preliminary data.</text>
</comment>
<evidence type="ECO:0000313" key="3">
    <source>
        <dbReference type="Proteomes" id="UP000075230"/>
    </source>
</evidence>
<feature type="signal peptide" evidence="1">
    <location>
        <begin position="1"/>
        <end position="21"/>
    </location>
</feature>
<reference evidence="3" key="2">
    <citation type="submission" date="2016-02" db="EMBL/GenBank/DDBJ databases">
        <title>Genome sequencing of Aspergillus luchuensis NBRC 4314.</title>
        <authorList>
            <person name="Yamada O."/>
        </authorList>
    </citation>
    <scope>NUCLEOTIDE SEQUENCE [LARGE SCALE GENOMIC DNA]</scope>
    <source>
        <strain evidence="3">RIB 2604</strain>
    </source>
</reference>
<organism evidence="2 3">
    <name type="scientific">Aspergillus kawachii</name>
    <name type="common">White koji mold</name>
    <name type="synonym">Aspergillus awamori var. kawachi</name>
    <dbReference type="NCBI Taxonomy" id="1069201"/>
    <lineage>
        <taxon>Eukaryota</taxon>
        <taxon>Fungi</taxon>
        <taxon>Dikarya</taxon>
        <taxon>Ascomycota</taxon>
        <taxon>Pezizomycotina</taxon>
        <taxon>Eurotiomycetes</taxon>
        <taxon>Eurotiomycetidae</taxon>
        <taxon>Eurotiales</taxon>
        <taxon>Aspergillaceae</taxon>
        <taxon>Aspergillus</taxon>
        <taxon>Aspergillus subgen. Circumdati</taxon>
    </lineage>
</organism>
<dbReference type="Gene3D" id="1.10.489.10">
    <property type="entry name" value="Chloroperoxidase-like"/>
    <property type="match status" value="1"/>
</dbReference>
<keyword evidence="1" id="KW-0732">Signal</keyword>
<accession>A0A146FGZ2</accession>
<dbReference type="VEuPathDB" id="FungiDB:ASPFODRAFT_212631"/>
<dbReference type="AlphaFoldDB" id="A0A146FGZ2"/>
<gene>
    <name evidence="2" type="ORF">RIB2604_01808840</name>
</gene>
<protein>
    <submittedName>
        <fullName evidence="2">Oxidase</fullName>
    </submittedName>
</protein>
<evidence type="ECO:0000313" key="2">
    <source>
        <dbReference type="EMBL" id="GAT25048.1"/>
    </source>
</evidence>
<reference evidence="2 3" key="1">
    <citation type="journal article" date="2016" name="DNA Res.">
        <title>Genome sequence of Aspergillus luchuensis NBRC 4314.</title>
        <authorList>
            <person name="Yamada O."/>
            <person name="Machida M."/>
            <person name="Hosoyama A."/>
            <person name="Goto M."/>
            <person name="Takahashi T."/>
            <person name="Futagami T."/>
            <person name="Yamagata Y."/>
            <person name="Takeuchi M."/>
            <person name="Kobayashi T."/>
            <person name="Koike H."/>
            <person name="Abe K."/>
            <person name="Asai K."/>
            <person name="Arita M."/>
            <person name="Fujita N."/>
            <person name="Fukuda K."/>
            <person name="Higa K."/>
            <person name="Horikawa H."/>
            <person name="Ishikawa T."/>
            <person name="Jinno K."/>
            <person name="Kato Y."/>
            <person name="Kirimura K."/>
            <person name="Mizutani O."/>
            <person name="Nakasone K."/>
            <person name="Sano M."/>
            <person name="Shiraishi Y."/>
            <person name="Tsukahara M."/>
            <person name="Gomi K."/>
        </authorList>
    </citation>
    <scope>NUCLEOTIDE SEQUENCE [LARGE SCALE GENOMIC DNA]</scope>
    <source>
        <strain evidence="2 3">RIB 2604</strain>
    </source>
</reference>
<dbReference type="GO" id="GO:0004601">
    <property type="term" value="F:peroxidase activity"/>
    <property type="evidence" value="ECO:0007669"/>
    <property type="project" value="InterPro"/>
</dbReference>
<dbReference type="EMBL" id="BCWF01000018">
    <property type="protein sequence ID" value="GAT25048.1"/>
    <property type="molecule type" value="Genomic_DNA"/>
</dbReference>
<sequence>MRISTTPLWIWPLAAAPVVAGFTEHSHSKHAAMHKRCPYANGHQQDVSGYDKGLLAELLKSPVDVYGMGVDLATVLALMGTVWTGNPLSLDPSFSIGGRDIGVNNLLGNLGGLLGA</sequence>
<dbReference type="SUPFAM" id="SSF47571">
    <property type="entry name" value="Cloroperoxidase"/>
    <property type="match status" value="1"/>
</dbReference>